<evidence type="ECO:0000313" key="1">
    <source>
        <dbReference type="EMBL" id="PWE46500.1"/>
    </source>
</evidence>
<dbReference type="Proteomes" id="UP000245056">
    <property type="component" value="Unassembled WGS sequence"/>
</dbReference>
<gene>
    <name evidence="1" type="ORF">C9I49_07785</name>
</gene>
<accession>A0A2U2DAT1</accession>
<name>A0A2U2DAT1_9PSED</name>
<reference evidence="1 2" key="1">
    <citation type="submission" date="2018-05" db="EMBL/GenBank/DDBJ databases">
        <title>Genome sequences of two Antarctic strains of Pseudomonas prosekii: insights into adaptation to extreme conditions.</title>
        <authorList>
            <person name="Snopkova K."/>
            <person name="Dufkova K."/>
            <person name="Cejkova D."/>
            <person name="Sedlacek I."/>
            <person name="Smajs D."/>
        </authorList>
    </citation>
    <scope>NUCLEOTIDE SEQUENCE [LARGE SCALE GENOMIC DNA]</scope>
    <source>
        <strain evidence="1 2">P2673</strain>
    </source>
</reference>
<protein>
    <submittedName>
        <fullName evidence="1">Toxin</fullName>
    </submittedName>
</protein>
<comment type="caution">
    <text evidence="1">The sequence shown here is derived from an EMBL/GenBank/DDBJ whole genome shotgun (WGS) entry which is preliminary data.</text>
</comment>
<dbReference type="CDD" id="cd14729">
    <property type="entry name" value="RtxA-like"/>
    <property type="match status" value="2"/>
</dbReference>
<dbReference type="EMBL" id="QFAW01000008">
    <property type="protein sequence ID" value="PWE46500.1"/>
    <property type="molecule type" value="Genomic_DNA"/>
</dbReference>
<sequence length="1908" mass="212951">MSTSGTPPPAPSFEEIKGYLNQIGQHLLKTDKPLSPQHRPSAEQVYLDRLNGILQVHREQFLRKCRTHYQALEHSDLQSDAGKTLLATLKITLNEQLSDLDLREVIDGKPAKSYMTFDAGFTAIGHEARLAIQDRLLHPQAANLLDRLTLGAELRPGLYAVQFDYQSQTVELAGAFVVTEKNTPTVSDLLDPQSVGQVLLFTLSRGIEAFDSLSELNTHLLQSMDHPTGRDEFLQRLPTRYQALSAGGIWPLQLSPINNQPLFEHLYDKLLDKRSKDIERALSLEDNRQHDSALLLGALDRAITAALPDLSARRELHAQALLERSLRHSAPDWYRSASEARRTELALHLRGYHQARQKLLELLGPATSAQTLAQQQWLERLSDDLQIDDLQPEHLHVITRRYVAGFGVFEHSRNLIEMALRGAHIGDELPGSDFLLNSTITHRDQPLQAAHSDLTPTWLAEQLKTLQPRVDFAYVQTQMHARVQVRQAIEEMLDKRINALAYTAFLQGHLLQGDLELIQRLRAGGATQLNAGTLALHGAQLQDLWLLREHDENGDIKRLLLCSPEAPQGACFQAFDSETACQQHILGWARDNAATRMTDYLINRLPLRFRHTMRQFLAGLNFKAADHEYQEVALNYVGSHSDCLKAMAEHVLATRVDDHEFATPLWYRSASAEQRKKLTTDTEEAEGVLRAFNDHASSHSRFPSFGAYLHEQAKKRLNELLQRPANDVDPDTVWAFSPPAIVGNWTPPPLTYTQLYRDGYADGVGFLDEKFARSAQFKGPPGIDLSLLTAQKVARSVTGVWIGQRYIDKVRSELQSPESPGFALRRNTTLAITQRQMSAAALECHLQGHITSVDLQWLESSIASLGETSAATRSTYAIHRLMIDGEWVIDTFLFSHGDNPVLLYTPHAPDGIGFREARLFNYLLKQQPGMIAYLTERVGVQAQVRVRTFLQEAQRQLPDQLNKTTLSPARYDSTRNVAPVPDLRQALYSMKLQRKIDDVNATTVNRHQMISGILWTCVEWVTAIATAPFPILSLSTGLLLAFKDAMLALHAYNQGDTSAALEHFAGYLLNSAGALFTDLRPALRSLKPIGRTPRRVAAGAEHNRAMDLIRRMEPEARTSLDLRPVFFEGRPLWAPKTPDAIGRYLLYRLDAHGNWLSTGRLATLNAEGNLVRSGVSGGAPKYETVQETPGPHTDYGVPAKHRVRIEQVLDPQMRERLLTWGDQVDLPLLTLESAADELKLPRIAYLQQSRRLTDHAKQFFDNLAPLPVRPDVPAIEATSLTELIESEAFAGNKSLIIGAVPGSIASKKALIANMDALLDKGFKHLYLEYLPGDVFHLKLQKLNSGKSWQHIETHLKAIDRSFKFPSGADYSYLALVRKAREKGLKIHALDASTSYQLDDVLLMRKASPTVPRDNRVRNFYSHQVITADVAEVPGERWIALVEQSRLRTFKETPGLADLHDAVALRIEDVGVDQAVGIRVDVAGSIPGDALAKADYCMTLRTPYKAPASATRAVAAPEPALQHFSEFDISPSFKEQVVRLANEPHGLDTRFAPVNPVNQEPFFEFVRLRSSLRTRAEQFFTDYVPPPRPTLPQITASTTAEAFLKQIGDSALPGLVIGEAHVHESSKALLRTQMKKIKQAGFKTLYVEHLLTDLHQAELDIFHQTQHLPSGLKIYLKNQDSGHMGPFYNGPNTYSQVVQAAGKYGIRVRALDCTASYHLKGLGDRDVSRNSMFSYFAAQVIQADQLAQGPHKWIALVGSAHSNNNLGVPGLAEMLGAVSLNVRDTAPTLSRSIHRGFWETDPTTFASRALRSDFKIDVGTAGMPIPPPFVPLDRSKLTQAGHFLVERPSTAQTNLLHRSSTGDIVSTPIQINDNGLFFIDRWGKKQQTFKYLNQLIQMLQSEVNLTPAP</sequence>
<organism evidence="1 2">
    <name type="scientific">Pseudomonas prosekii</name>
    <dbReference type="NCBI Taxonomy" id="1148509"/>
    <lineage>
        <taxon>Bacteria</taxon>
        <taxon>Pseudomonadati</taxon>
        <taxon>Pseudomonadota</taxon>
        <taxon>Gammaproteobacteria</taxon>
        <taxon>Pseudomonadales</taxon>
        <taxon>Pseudomonadaceae</taxon>
        <taxon>Pseudomonas</taxon>
    </lineage>
</organism>
<dbReference type="Gene3D" id="3.40.50.11550">
    <property type="match status" value="2"/>
</dbReference>
<dbReference type="OrthoDB" id="5653126at2"/>
<proteinExistence type="predicted"/>
<dbReference type="SUPFAM" id="SSF159501">
    <property type="entry name" value="EreA/ChaN-like"/>
    <property type="match status" value="2"/>
</dbReference>
<dbReference type="RefSeq" id="WP_109520572.1">
    <property type="nucleotide sequence ID" value="NZ_QFAW01000008.1"/>
</dbReference>
<evidence type="ECO:0000313" key="2">
    <source>
        <dbReference type="Proteomes" id="UP000245056"/>
    </source>
</evidence>